<proteinExistence type="predicted"/>
<organism evidence="3 4">
    <name type="scientific">Candidatus Electrothrix aarhusensis</name>
    <dbReference type="NCBI Taxonomy" id="1859131"/>
    <lineage>
        <taxon>Bacteria</taxon>
        <taxon>Pseudomonadati</taxon>
        <taxon>Thermodesulfobacteriota</taxon>
        <taxon>Desulfobulbia</taxon>
        <taxon>Desulfobulbales</taxon>
        <taxon>Desulfobulbaceae</taxon>
        <taxon>Candidatus Electrothrix</taxon>
    </lineage>
</organism>
<keyword evidence="1" id="KW-1133">Transmembrane helix</keyword>
<keyword evidence="4" id="KW-1185">Reference proteome</keyword>
<name>A0A444IX45_9BACT</name>
<dbReference type="EMBL" id="MTKO01000079">
    <property type="protein sequence ID" value="RWX45362.1"/>
    <property type="molecule type" value="Genomic_DNA"/>
</dbReference>
<dbReference type="Proteomes" id="UP000287853">
    <property type="component" value="Unassembled WGS sequence"/>
</dbReference>
<protein>
    <recommendedName>
        <fullName evidence="2">RACo C-terminal domain-containing protein</fullName>
    </recommendedName>
</protein>
<dbReference type="Pfam" id="PF14574">
    <property type="entry name" value="RACo_C_ter"/>
    <property type="match status" value="1"/>
</dbReference>
<accession>A0A444IX45</accession>
<evidence type="ECO:0000313" key="4">
    <source>
        <dbReference type="Proteomes" id="UP000287853"/>
    </source>
</evidence>
<keyword evidence="1" id="KW-0472">Membrane</keyword>
<comment type="caution">
    <text evidence="3">The sequence shown here is derived from an EMBL/GenBank/DDBJ whole genome shotgun (WGS) entry which is preliminary data.</text>
</comment>
<dbReference type="AlphaFoldDB" id="A0A444IX45"/>
<dbReference type="InterPro" id="IPR027980">
    <property type="entry name" value="RACo_C"/>
</dbReference>
<sequence>MITEVDLDNLMRAKGAMYAGYQTLLESVGLGFNDLDRVIMAGNFGAILIWSGPSVLVSCRMWIERIFIISATLYAGLPDKSFRCTPFL</sequence>
<keyword evidence="1" id="KW-0812">Transmembrane</keyword>
<feature type="transmembrane region" description="Helical" evidence="1">
    <location>
        <begin position="38"/>
        <end position="59"/>
    </location>
</feature>
<evidence type="ECO:0000313" key="3">
    <source>
        <dbReference type="EMBL" id="RWX45362.1"/>
    </source>
</evidence>
<gene>
    <name evidence="3" type="ORF">H206_00972</name>
</gene>
<evidence type="ECO:0000256" key="1">
    <source>
        <dbReference type="SAM" id="Phobius"/>
    </source>
</evidence>
<reference evidence="3 4" key="1">
    <citation type="submission" date="2017-01" db="EMBL/GenBank/DDBJ databases">
        <title>The cable genome- insights into the physiology and evolution of filamentous bacteria capable of sulfide oxidation via long distance electron transfer.</title>
        <authorList>
            <person name="Schreiber L."/>
            <person name="Bjerg J.T."/>
            <person name="Boggild A."/>
            <person name="Van De Vossenberg J."/>
            <person name="Meysman F."/>
            <person name="Nielsen L.P."/>
            <person name="Schramm A."/>
            <person name="Kjeldsen K.U."/>
        </authorList>
    </citation>
    <scope>NUCLEOTIDE SEQUENCE [LARGE SCALE GENOMIC DNA]</scope>
    <source>
        <strain evidence="3">MCF</strain>
    </source>
</reference>
<feature type="domain" description="RACo C-terminal" evidence="2">
    <location>
        <begin position="1"/>
        <end position="48"/>
    </location>
</feature>
<evidence type="ECO:0000259" key="2">
    <source>
        <dbReference type="Pfam" id="PF14574"/>
    </source>
</evidence>